<dbReference type="EMBL" id="CP012752">
    <property type="protein sequence ID" value="ALG05715.1"/>
    <property type="molecule type" value="Genomic_DNA"/>
</dbReference>
<evidence type="ECO:0000313" key="2">
    <source>
        <dbReference type="EMBL" id="ALG05715.1"/>
    </source>
</evidence>
<reference evidence="2 3" key="1">
    <citation type="submission" date="2015-07" db="EMBL/GenBank/DDBJ databases">
        <title>Genome sequencing of Kibdelosporangium phytohabitans.</title>
        <authorList>
            <person name="Qin S."/>
            <person name="Xing K."/>
        </authorList>
    </citation>
    <scope>NUCLEOTIDE SEQUENCE [LARGE SCALE GENOMIC DNA]</scope>
    <source>
        <strain evidence="2 3">KLBMP1111</strain>
    </source>
</reference>
<proteinExistence type="predicted"/>
<gene>
    <name evidence="2" type="ORF">AOZ06_01145</name>
</gene>
<evidence type="ECO:0000313" key="3">
    <source>
        <dbReference type="Proteomes" id="UP000063699"/>
    </source>
</evidence>
<organism evidence="2 3">
    <name type="scientific">Kibdelosporangium phytohabitans</name>
    <dbReference type="NCBI Taxonomy" id="860235"/>
    <lineage>
        <taxon>Bacteria</taxon>
        <taxon>Bacillati</taxon>
        <taxon>Actinomycetota</taxon>
        <taxon>Actinomycetes</taxon>
        <taxon>Pseudonocardiales</taxon>
        <taxon>Pseudonocardiaceae</taxon>
        <taxon>Kibdelosporangium</taxon>
    </lineage>
</organism>
<keyword evidence="1" id="KW-1133">Transmembrane helix</keyword>
<protein>
    <submittedName>
        <fullName evidence="2">Uncharacterized protein</fullName>
    </submittedName>
</protein>
<keyword evidence="3" id="KW-1185">Reference proteome</keyword>
<dbReference type="STRING" id="860235.AOZ06_01145"/>
<keyword evidence="1" id="KW-0812">Transmembrane</keyword>
<accession>A0A0N9HN69</accession>
<feature type="transmembrane region" description="Helical" evidence="1">
    <location>
        <begin position="21"/>
        <end position="48"/>
    </location>
</feature>
<dbReference type="AlphaFoldDB" id="A0A0N9HN69"/>
<dbReference type="Proteomes" id="UP000063699">
    <property type="component" value="Chromosome"/>
</dbReference>
<dbReference type="KEGG" id="kphy:AOZ06_01145"/>
<evidence type="ECO:0000256" key="1">
    <source>
        <dbReference type="SAM" id="Phobius"/>
    </source>
</evidence>
<keyword evidence="1" id="KW-0472">Membrane</keyword>
<name>A0A0N9HN69_9PSEU</name>
<feature type="transmembrane region" description="Helical" evidence="1">
    <location>
        <begin position="54"/>
        <end position="74"/>
    </location>
</feature>
<sequence>MWKHRSSWRDRGPAGRIGRYGLIYLFAFQLVLPLLGPAMDVFLLYGMFVADAPHAITIWLLFLAIQTAGAGYALHLDGGVLASTVGLPLQQVVHRQLTYPVVIQSVVTAIHGAQLK</sequence>